<evidence type="ECO:0000256" key="13">
    <source>
        <dbReference type="ARBA" id="ARBA00022984"/>
    </source>
</evidence>
<protein>
    <recommendedName>
        <fullName evidence="20">Bifunctional protein GlmU</fullName>
    </recommendedName>
    <domain>
        <recommendedName>
            <fullName evidence="20">UDP-N-acetylglucosamine pyrophosphorylase</fullName>
            <ecNumber evidence="20">2.7.7.23</ecNumber>
        </recommendedName>
        <alternativeName>
            <fullName evidence="20">N-acetylglucosamine-1-phosphate uridyltransferase</fullName>
        </alternativeName>
    </domain>
    <domain>
        <recommendedName>
            <fullName evidence="20">Glucosamine-1-phosphate N-acetyltransferase</fullName>
            <ecNumber evidence="20">2.3.1.157</ecNumber>
        </recommendedName>
    </domain>
</protein>
<feature type="binding site" evidence="20">
    <location>
        <position position="335"/>
    </location>
    <ligand>
        <name>UDP-N-acetyl-alpha-D-glucosamine</name>
        <dbReference type="ChEBI" id="CHEBI:57705"/>
    </ligand>
</feature>
<feature type="binding site" evidence="20">
    <location>
        <position position="230"/>
    </location>
    <ligand>
        <name>Mg(2+)</name>
        <dbReference type="ChEBI" id="CHEBI:18420"/>
    </ligand>
</feature>
<comment type="similarity">
    <text evidence="5 20">In the N-terminal section; belongs to the N-acetylglucosamine-1-phosphate uridyltransferase family.</text>
</comment>
<dbReference type="InterPro" id="IPR038009">
    <property type="entry name" value="GlmU_C_LbH"/>
</dbReference>
<dbReference type="CDD" id="cd02540">
    <property type="entry name" value="GT2_GlmU_N_bac"/>
    <property type="match status" value="1"/>
</dbReference>
<evidence type="ECO:0000256" key="18">
    <source>
        <dbReference type="ARBA" id="ARBA00048493"/>
    </source>
</evidence>
<feature type="binding site" evidence="20">
    <location>
        <begin position="81"/>
        <end position="82"/>
    </location>
    <ligand>
        <name>UDP-N-acetyl-alpha-D-glucosamine</name>
        <dbReference type="ChEBI" id="CHEBI:57705"/>
    </ligand>
</feature>
<comment type="caution">
    <text evidence="20">Lacks conserved residue(s) required for the propagation of feature annotation.</text>
</comment>
<evidence type="ECO:0000256" key="1">
    <source>
        <dbReference type="ARBA" id="ARBA00004496"/>
    </source>
</evidence>
<dbReference type="GO" id="GO:0009245">
    <property type="term" value="P:lipid A biosynthetic process"/>
    <property type="evidence" value="ECO:0007669"/>
    <property type="project" value="UniProtKB-UniRule"/>
</dbReference>
<dbReference type="AlphaFoldDB" id="A0A410QFI9"/>
<keyword evidence="7 20" id="KW-0808">Transferase</keyword>
<feature type="binding site" evidence="20">
    <location>
        <position position="157"/>
    </location>
    <ligand>
        <name>UDP-N-acetyl-alpha-D-glucosamine</name>
        <dbReference type="ChEBI" id="CHEBI:57705"/>
    </ligand>
</feature>
<dbReference type="CDD" id="cd03353">
    <property type="entry name" value="LbH_GlmU_C"/>
    <property type="match status" value="1"/>
</dbReference>
<feature type="binding site" evidence="20">
    <location>
        <position position="105"/>
    </location>
    <ligand>
        <name>Mg(2+)</name>
        <dbReference type="ChEBI" id="CHEBI:18420"/>
    </ligand>
</feature>
<evidence type="ECO:0000256" key="2">
    <source>
        <dbReference type="ARBA" id="ARBA00005166"/>
    </source>
</evidence>
<dbReference type="Pfam" id="PF00483">
    <property type="entry name" value="NTP_transferase"/>
    <property type="match status" value="1"/>
</dbReference>
<dbReference type="EC" id="2.3.1.157" evidence="20"/>
<dbReference type="GO" id="GO:0000902">
    <property type="term" value="P:cell morphogenesis"/>
    <property type="evidence" value="ECO:0007669"/>
    <property type="project" value="UniProtKB-UniRule"/>
</dbReference>
<evidence type="ECO:0000256" key="12">
    <source>
        <dbReference type="ARBA" id="ARBA00022960"/>
    </source>
</evidence>
<evidence type="ECO:0000256" key="14">
    <source>
        <dbReference type="ARBA" id="ARBA00023268"/>
    </source>
</evidence>
<evidence type="ECO:0000256" key="9">
    <source>
        <dbReference type="ARBA" id="ARBA00022723"/>
    </source>
</evidence>
<keyword evidence="10 20" id="KW-0677">Repeat</keyword>
<dbReference type="GO" id="GO:0071555">
    <property type="term" value="P:cell wall organization"/>
    <property type="evidence" value="ECO:0007669"/>
    <property type="project" value="UniProtKB-KW"/>
</dbReference>
<dbReference type="GO" id="GO:0016020">
    <property type="term" value="C:membrane"/>
    <property type="evidence" value="ECO:0007669"/>
    <property type="project" value="GOC"/>
</dbReference>
<reference evidence="23" key="1">
    <citation type="submission" date="2019-01" db="EMBL/GenBank/DDBJ databases">
        <title>Draft genomes of a novel of Sporanaerobacter strains.</title>
        <authorList>
            <person name="Ma S."/>
        </authorList>
    </citation>
    <scope>NUCLEOTIDE SEQUENCE [LARGE SCALE GENOMIC DNA]</scope>
    <source>
        <strain evidence="23">NJN-17</strain>
    </source>
</reference>
<evidence type="ECO:0000259" key="21">
    <source>
        <dbReference type="Pfam" id="PF00483"/>
    </source>
</evidence>
<feature type="binding site" evidence="20">
    <location>
        <position position="407"/>
    </location>
    <ligand>
        <name>acetyl-CoA</name>
        <dbReference type="ChEBI" id="CHEBI:57288"/>
    </ligand>
</feature>
<gene>
    <name evidence="20 22" type="primary">glmU</name>
    <name evidence="22" type="ORF">EQM13_14960</name>
</gene>
<dbReference type="EC" id="2.7.7.23" evidence="20"/>
<feature type="binding site" evidence="20">
    <location>
        <begin position="7"/>
        <end position="10"/>
    </location>
    <ligand>
        <name>UDP-N-acetyl-alpha-D-glucosamine</name>
        <dbReference type="ChEBI" id="CHEBI:57705"/>
    </ligand>
</feature>
<dbReference type="GO" id="GO:0008360">
    <property type="term" value="P:regulation of cell shape"/>
    <property type="evidence" value="ECO:0007669"/>
    <property type="project" value="UniProtKB-KW"/>
</dbReference>
<dbReference type="Proteomes" id="UP000287969">
    <property type="component" value="Chromosome"/>
</dbReference>
<dbReference type="GO" id="GO:0003977">
    <property type="term" value="F:UDP-N-acetylglucosamine diphosphorylase activity"/>
    <property type="evidence" value="ECO:0007669"/>
    <property type="project" value="UniProtKB-UniRule"/>
</dbReference>
<feature type="region of interest" description="N-acetyltransferase" evidence="20">
    <location>
        <begin position="254"/>
        <end position="462"/>
    </location>
</feature>
<evidence type="ECO:0000256" key="19">
    <source>
        <dbReference type="ARBA" id="ARBA00049628"/>
    </source>
</evidence>
<comment type="cofactor">
    <cofactor evidence="20">
        <name>Mg(2+)</name>
        <dbReference type="ChEBI" id="CHEBI:18420"/>
    </cofactor>
    <text evidence="20">Binds 1 Mg(2+) ion per subunit.</text>
</comment>
<dbReference type="InterPro" id="IPR029044">
    <property type="entry name" value="Nucleotide-diphossugar_trans"/>
</dbReference>
<name>A0A410QFI9_9FIRM</name>
<evidence type="ECO:0000256" key="20">
    <source>
        <dbReference type="HAMAP-Rule" id="MF_01631"/>
    </source>
</evidence>
<comment type="catalytic activity">
    <reaction evidence="18 20">
        <text>N-acetyl-alpha-D-glucosamine 1-phosphate + UTP + H(+) = UDP-N-acetyl-alpha-D-glucosamine + diphosphate</text>
        <dbReference type="Rhea" id="RHEA:13509"/>
        <dbReference type="ChEBI" id="CHEBI:15378"/>
        <dbReference type="ChEBI" id="CHEBI:33019"/>
        <dbReference type="ChEBI" id="CHEBI:46398"/>
        <dbReference type="ChEBI" id="CHEBI:57705"/>
        <dbReference type="ChEBI" id="CHEBI:57776"/>
        <dbReference type="EC" id="2.7.7.23"/>
    </reaction>
</comment>
<evidence type="ECO:0000256" key="6">
    <source>
        <dbReference type="ARBA" id="ARBA00022490"/>
    </source>
</evidence>
<dbReference type="OrthoDB" id="9775031at2"/>
<evidence type="ECO:0000256" key="11">
    <source>
        <dbReference type="ARBA" id="ARBA00022842"/>
    </source>
</evidence>
<feature type="binding site" evidence="20">
    <location>
        <position position="442"/>
    </location>
    <ligand>
        <name>acetyl-CoA</name>
        <dbReference type="ChEBI" id="CHEBI:57288"/>
    </ligand>
</feature>
<keyword evidence="12 20" id="KW-0133">Cell shape</keyword>
<dbReference type="PANTHER" id="PTHR43584">
    <property type="entry name" value="NUCLEOTIDYL TRANSFERASE"/>
    <property type="match status" value="1"/>
</dbReference>
<feature type="active site" description="Proton acceptor" evidence="20">
    <location>
        <position position="365"/>
    </location>
</feature>
<evidence type="ECO:0000313" key="23">
    <source>
        <dbReference type="Proteomes" id="UP000287969"/>
    </source>
</evidence>
<dbReference type="HAMAP" id="MF_01631">
    <property type="entry name" value="GlmU"/>
    <property type="match status" value="1"/>
</dbReference>
<dbReference type="InterPro" id="IPR050065">
    <property type="entry name" value="GlmU-like"/>
</dbReference>
<comment type="pathway">
    <text evidence="2 20">Nucleotide-sugar biosynthesis; UDP-N-acetyl-alpha-D-glucosamine biosynthesis; N-acetyl-alpha-D-glucosamine 1-phosphate from alpha-D-glucosamine 6-phosphate (route II): step 2/2.</text>
</comment>
<keyword evidence="13 20" id="KW-0573">Peptidoglycan synthesis</keyword>
<feature type="binding site" evidence="20">
    <location>
        <begin position="103"/>
        <end position="105"/>
    </location>
    <ligand>
        <name>UDP-N-acetyl-alpha-D-glucosamine</name>
        <dbReference type="ChEBI" id="CHEBI:57705"/>
    </ligand>
</feature>
<dbReference type="GO" id="GO:0000287">
    <property type="term" value="F:magnesium ion binding"/>
    <property type="evidence" value="ECO:0007669"/>
    <property type="project" value="UniProtKB-UniRule"/>
</dbReference>
<organism evidence="22 23">
    <name type="scientific">Acidilutibacter cellobiosedens</name>
    <dbReference type="NCBI Taxonomy" id="2507161"/>
    <lineage>
        <taxon>Bacteria</taxon>
        <taxon>Bacillati</taxon>
        <taxon>Bacillota</taxon>
        <taxon>Tissierellia</taxon>
        <taxon>Tissierellales</taxon>
        <taxon>Acidilutibacteraceae</taxon>
        <taxon>Acidilutibacter</taxon>
    </lineage>
</organism>
<comment type="pathway">
    <text evidence="3 20">Nucleotide-sugar biosynthesis; UDP-N-acetyl-alpha-D-glucosamine biosynthesis; UDP-N-acetyl-alpha-D-glucosamine from N-acetyl-alpha-D-glucosamine 1-phosphate: step 1/1.</text>
</comment>
<keyword evidence="15 20" id="KW-0012">Acyltransferase</keyword>
<dbReference type="GO" id="GO:0009252">
    <property type="term" value="P:peptidoglycan biosynthetic process"/>
    <property type="evidence" value="ECO:0007669"/>
    <property type="project" value="UniProtKB-UniRule"/>
</dbReference>
<keyword evidence="8 20" id="KW-0548">Nucleotidyltransferase</keyword>
<evidence type="ECO:0000313" key="22">
    <source>
        <dbReference type="EMBL" id="QAT62771.1"/>
    </source>
</evidence>
<evidence type="ECO:0000256" key="10">
    <source>
        <dbReference type="ARBA" id="ARBA00022737"/>
    </source>
</evidence>
<evidence type="ECO:0000256" key="17">
    <source>
        <dbReference type="ARBA" id="ARBA00048247"/>
    </source>
</evidence>
<keyword evidence="14 20" id="KW-0511">Multifunctional enzyme</keyword>
<keyword evidence="16 20" id="KW-0961">Cell wall biogenesis/degradation</keyword>
<dbReference type="UniPathway" id="UPA00973"/>
<evidence type="ECO:0000256" key="8">
    <source>
        <dbReference type="ARBA" id="ARBA00022695"/>
    </source>
</evidence>
<dbReference type="PANTHER" id="PTHR43584:SF3">
    <property type="entry name" value="BIFUNCTIONAL PROTEIN GLMU"/>
    <property type="match status" value="1"/>
</dbReference>
<evidence type="ECO:0000256" key="5">
    <source>
        <dbReference type="ARBA" id="ARBA00007947"/>
    </source>
</evidence>
<dbReference type="GO" id="GO:0019134">
    <property type="term" value="F:glucosamine-1-phosphate N-acetyltransferase activity"/>
    <property type="evidence" value="ECO:0007669"/>
    <property type="project" value="UniProtKB-UniRule"/>
</dbReference>
<keyword evidence="6 20" id="KW-0963">Cytoplasm</keyword>
<keyword evidence="23" id="KW-1185">Reference proteome</keyword>
<keyword evidence="9 20" id="KW-0479">Metal-binding</keyword>
<dbReference type="RefSeq" id="WP_128753097.1">
    <property type="nucleotide sequence ID" value="NZ_CP035282.1"/>
</dbReference>
<feature type="region of interest" description="Linker" evidence="20">
    <location>
        <begin position="233"/>
        <end position="253"/>
    </location>
</feature>
<comment type="function">
    <text evidence="19 20">Catalyzes the last two sequential reactions in the de novo biosynthetic pathway for UDP-N-acetylglucosamine (UDP-GlcNAc). The C-terminal domain catalyzes the transfer of acetyl group from acetyl coenzyme A to glucosamine-1-phosphate (GlcN-1-P) to produce N-acetylglucosamine-1-phosphate (GlcNAc-1-P), which is converted into UDP-GlcNAc by the transfer of uridine 5-monophosphate (from uridine 5-triphosphate), a reaction catalyzed by the N-terminal domain.</text>
</comment>
<comment type="pathway">
    <text evidence="20">Bacterial outer membrane biogenesis; LPS lipid A biosynthesis.</text>
</comment>
<dbReference type="InterPro" id="IPR011004">
    <property type="entry name" value="Trimer_LpxA-like_sf"/>
</dbReference>
<feature type="binding site" evidence="20">
    <location>
        <position position="230"/>
    </location>
    <ligand>
        <name>UDP-N-acetyl-alpha-D-glucosamine</name>
        <dbReference type="ChEBI" id="CHEBI:57705"/>
    </ligand>
</feature>
<feature type="binding site" evidence="20">
    <location>
        <position position="379"/>
    </location>
    <ligand>
        <name>UDP-N-acetyl-alpha-D-glucosamine</name>
        <dbReference type="ChEBI" id="CHEBI:57705"/>
    </ligand>
</feature>
<dbReference type="EMBL" id="CP035282">
    <property type="protein sequence ID" value="QAT62771.1"/>
    <property type="molecule type" value="Genomic_DNA"/>
</dbReference>
<comment type="subunit">
    <text evidence="20">Homotrimer.</text>
</comment>
<feature type="binding site" evidence="20">
    <location>
        <position position="142"/>
    </location>
    <ligand>
        <name>UDP-N-acetyl-alpha-D-glucosamine</name>
        <dbReference type="ChEBI" id="CHEBI:57705"/>
    </ligand>
</feature>
<comment type="similarity">
    <text evidence="4 20">In the C-terminal section; belongs to the transferase hexapeptide repeat family.</text>
</comment>
<feature type="binding site" evidence="20">
    <location>
        <position position="21"/>
    </location>
    <ligand>
        <name>UDP-N-acetyl-alpha-D-glucosamine</name>
        <dbReference type="ChEBI" id="CHEBI:57705"/>
    </ligand>
</feature>
<feature type="binding site" evidence="20">
    <location>
        <position position="368"/>
    </location>
    <ligand>
        <name>UDP-N-acetyl-alpha-D-glucosamine</name>
        <dbReference type="ChEBI" id="CHEBI:57705"/>
    </ligand>
</feature>
<evidence type="ECO:0000256" key="3">
    <source>
        <dbReference type="ARBA" id="ARBA00005208"/>
    </source>
</evidence>
<dbReference type="NCBIfam" id="TIGR01173">
    <property type="entry name" value="glmU"/>
    <property type="match status" value="1"/>
</dbReference>
<dbReference type="UniPathway" id="UPA00113">
    <property type="reaction ID" value="UER00532"/>
</dbReference>
<keyword evidence="11 20" id="KW-0460">Magnesium</keyword>
<dbReference type="GO" id="GO:0005737">
    <property type="term" value="C:cytoplasm"/>
    <property type="evidence" value="ECO:0007669"/>
    <property type="project" value="UniProtKB-SubCell"/>
</dbReference>
<dbReference type="Pfam" id="PF00132">
    <property type="entry name" value="Hexapep"/>
    <property type="match status" value="2"/>
</dbReference>
<evidence type="ECO:0000256" key="15">
    <source>
        <dbReference type="ARBA" id="ARBA00023315"/>
    </source>
</evidence>
<proteinExistence type="inferred from homology"/>
<dbReference type="GO" id="GO:0006048">
    <property type="term" value="P:UDP-N-acetylglucosamine biosynthetic process"/>
    <property type="evidence" value="ECO:0007669"/>
    <property type="project" value="UniProtKB-UniPathway"/>
</dbReference>
<accession>A0A410QFI9</accession>
<feature type="binding site" evidence="20">
    <location>
        <position position="353"/>
    </location>
    <ligand>
        <name>UDP-N-acetyl-alpha-D-glucosamine</name>
        <dbReference type="ChEBI" id="CHEBI:57705"/>
    </ligand>
</feature>
<feature type="region of interest" description="Pyrophosphorylase" evidence="20">
    <location>
        <begin position="1"/>
        <end position="232"/>
    </location>
</feature>
<comment type="catalytic activity">
    <reaction evidence="17 20">
        <text>alpha-D-glucosamine 1-phosphate + acetyl-CoA = N-acetyl-alpha-D-glucosamine 1-phosphate + CoA + H(+)</text>
        <dbReference type="Rhea" id="RHEA:13725"/>
        <dbReference type="ChEBI" id="CHEBI:15378"/>
        <dbReference type="ChEBI" id="CHEBI:57287"/>
        <dbReference type="ChEBI" id="CHEBI:57288"/>
        <dbReference type="ChEBI" id="CHEBI:57776"/>
        <dbReference type="ChEBI" id="CHEBI:58516"/>
        <dbReference type="EC" id="2.3.1.157"/>
    </reaction>
</comment>
<dbReference type="NCBIfam" id="NF010934">
    <property type="entry name" value="PRK14354.1"/>
    <property type="match status" value="1"/>
</dbReference>
<dbReference type="InterPro" id="IPR001451">
    <property type="entry name" value="Hexapep"/>
</dbReference>
<feature type="binding site" evidence="20">
    <location>
        <position position="172"/>
    </location>
    <ligand>
        <name>UDP-N-acetyl-alpha-D-glucosamine</name>
        <dbReference type="ChEBI" id="CHEBI:57705"/>
    </ligand>
</feature>
<dbReference type="Gene3D" id="2.160.10.10">
    <property type="entry name" value="Hexapeptide repeat proteins"/>
    <property type="match status" value="1"/>
</dbReference>
<evidence type="ECO:0000256" key="16">
    <source>
        <dbReference type="ARBA" id="ARBA00023316"/>
    </source>
</evidence>
<dbReference type="InterPro" id="IPR005835">
    <property type="entry name" value="NTP_transferase_dom"/>
</dbReference>
<dbReference type="SUPFAM" id="SSF53448">
    <property type="entry name" value="Nucleotide-diphospho-sugar transferases"/>
    <property type="match status" value="1"/>
</dbReference>
<feature type="binding site" evidence="20">
    <location>
        <begin position="388"/>
        <end position="389"/>
    </location>
    <ligand>
        <name>acetyl-CoA</name>
        <dbReference type="ChEBI" id="CHEBI:57288"/>
    </ligand>
</feature>
<dbReference type="SUPFAM" id="SSF51161">
    <property type="entry name" value="Trimeric LpxA-like enzymes"/>
    <property type="match status" value="1"/>
</dbReference>
<dbReference type="InterPro" id="IPR005882">
    <property type="entry name" value="Bifunctional_GlmU"/>
</dbReference>
<comment type="subcellular location">
    <subcellularLocation>
        <location evidence="1 20">Cytoplasm</location>
    </subcellularLocation>
</comment>
<evidence type="ECO:0000256" key="7">
    <source>
        <dbReference type="ARBA" id="ARBA00022679"/>
    </source>
</evidence>
<feature type="binding site" evidence="20">
    <location>
        <position position="425"/>
    </location>
    <ligand>
        <name>acetyl-CoA</name>
        <dbReference type="ChEBI" id="CHEBI:57288"/>
    </ligand>
</feature>
<dbReference type="Gene3D" id="3.90.550.10">
    <property type="entry name" value="Spore Coat Polysaccharide Biosynthesis Protein SpsA, Chain A"/>
    <property type="match status" value="1"/>
</dbReference>
<dbReference type="KEGG" id="spoa:EQM13_14960"/>
<sequence>MIISIILAAGEGKRMKSKIPKVLHKMCGKPLLSYVIKASEAAGINKNVIIISNGSKDLVESVKDETVIFKEQPVGENVPYGTGFAVMQGKDYIKDDDYVVILYGDTPLIKGDTLKDLVKYHIEKENQGTVLTAFFENPTGYGRILYDEKGELLKIVEEKDADEEEKKIKEINSGMYCFNGKALRESLDKIHRDNAQGEYYITDVIEILKRENLRVGVYRAQDNTEIFGVNSKVQLAQADMIMRKRVNEKLMEQGVIIINPGNTYIESGVKIGEDTMIYPGTFLEGNTEIGENCIIGHDSRIVDSKIEDEVEIQSSTIIESTVGNNSTIGPYAYLRPNSHIGKNVKIGDFVEVKNSTIGDYSKASHLSYIGDATVGKKVNVGCGVVFVNYNGKIKQRTLVGDNAFIGSNSNLVAPVKVEKWGYIAAGSTITDAVNEYDLSIARARQVNKKDWVIKKGFVKDNK</sequence>
<feature type="domain" description="Nucleotidyl transferase" evidence="21">
    <location>
        <begin position="4"/>
        <end position="211"/>
    </location>
</feature>
<evidence type="ECO:0000256" key="4">
    <source>
        <dbReference type="ARBA" id="ARBA00007707"/>
    </source>
</evidence>